<keyword evidence="5 9" id="KW-0067">ATP-binding</keyword>
<dbReference type="CDD" id="cd06850">
    <property type="entry name" value="biotinyl_domain"/>
    <property type="match status" value="1"/>
</dbReference>
<dbReference type="AlphaFoldDB" id="A0A963YUR8"/>
<dbReference type="Pfam" id="PF02786">
    <property type="entry name" value="CPSase_L_D2"/>
    <property type="match status" value="1"/>
</dbReference>
<dbReference type="GO" id="GO:0016874">
    <property type="term" value="F:ligase activity"/>
    <property type="evidence" value="ECO:0007669"/>
    <property type="project" value="UniProtKB-KW"/>
</dbReference>
<comment type="cofactor">
    <cofactor evidence="1">
        <name>biotin</name>
        <dbReference type="ChEBI" id="CHEBI:57586"/>
    </cofactor>
</comment>
<sequence>MFSKILIANRGEIACRVIKTARRMGIATVAVYSEADRDALHVRMADEAVAIGPAPASQSYLSVETIIAACRQTGAEAVHPGYGFLSERAAFVEALQAAGITFIGPNAAAIGAMGDKIESKKAAAAAGVRTVPGFLGVIESPAHAAEIADGIGYPVMIKASAGGGGKGMRIARSAAEVEEGFARAKSEAAASFGDDRVFIEKFIENPRHIEIQVLGDKHGTVIHLGERECSIQRRHQKVLEEAPSPLLDDATRAEMGAQAIALAQAVAYDSAGTVEFVAGQDRSFYFLEMNTRLQVEHPVTELVTGIDIVEEMIRIAAGERLRIAQSDMTLNGWAVEARIYAEDPARGFQPSTGRVLPFLPPEEGAVDGVTVRVDTGLVEGDTVSVYYDPMIAKLITHAPTRAEAIAAQADALDRFAIGGIRHNLAFLSQLMGLDRWRTGQLSTGLIAEEFGETIPEPAPAGALARTMVAILAANCHRLDVARRGRPGRLPVAGPQARVVVTGASAWRVTTTGTDLVTVTFEDGGALSVESDWWAPAPIWSGRVGGQAISLQITPSGAGWTLRHAGAVATLAVWAPRAWDLFPIMPQAVEDDADTVLRAPMPGLLTKLLVQKGDEVAESQPLAVIEAMKMETVLTCRKAGLVTEVYPKVGETLAVDAPILKVV</sequence>
<evidence type="ECO:0000256" key="5">
    <source>
        <dbReference type="ARBA" id="ARBA00022840"/>
    </source>
</evidence>
<dbReference type="InterPro" id="IPR011053">
    <property type="entry name" value="Single_hybrid_motif"/>
</dbReference>
<dbReference type="SUPFAM" id="SSF56059">
    <property type="entry name" value="Glutathione synthetase ATP-binding domain-like"/>
    <property type="match status" value="1"/>
</dbReference>
<dbReference type="PROSITE" id="PS00866">
    <property type="entry name" value="CPSASE_1"/>
    <property type="match status" value="1"/>
</dbReference>
<dbReference type="Pfam" id="PF00364">
    <property type="entry name" value="Biotin_lipoyl"/>
    <property type="match status" value="1"/>
</dbReference>
<evidence type="ECO:0000259" key="10">
    <source>
        <dbReference type="PROSITE" id="PS50968"/>
    </source>
</evidence>
<dbReference type="SUPFAM" id="SSF51230">
    <property type="entry name" value="Single hybrid motif"/>
    <property type="match status" value="1"/>
</dbReference>
<dbReference type="InterPro" id="IPR011761">
    <property type="entry name" value="ATP-grasp"/>
</dbReference>
<dbReference type="InterPro" id="IPR041265">
    <property type="entry name" value="PCC_BT"/>
</dbReference>
<keyword evidence="4 9" id="KW-0547">Nucleotide-binding</keyword>
<feature type="domain" description="Biotin carboxylation" evidence="12">
    <location>
        <begin position="1"/>
        <end position="451"/>
    </location>
</feature>
<evidence type="ECO:0000259" key="11">
    <source>
        <dbReference type="PROSITE" id="PS50975"/>
    </source>
</evidence>
<dbReference type="InterPro" id="IPR005479">
    <property type="entry name" value="CPAse_ATP-bd"/>
</dbReference>
<gene>
    <name evidence="13" type="ORF">ASILVAE211_18130</name>
</gene>
<dbReference type="InterPro" id="IPR016185">
    <property type="entry name" value="PreATP-grasp_dom_sf"/>
</dbReference>
<dbReference type="PANTHER" id="PTHR18866:SF33">
    <property type="entry name" value="METHYLCROTONOYL-COA CARBOXYLASE SUBUNIT ALPHA, MITOCHONDRIAL-RELATED"/>
    <property type="match status" value="1"/>
</dbReference>
<dbReference type="PROSITE" id="PS00867">
    <property type="entry name" value="CPSASE_2"/>
    <property type="match status" value="1"/>
</dbReference>
<dbReference type="Gene3D" id="3.30.470.20">
    <property type="entry name" value="ATP-grasp fold, B domain"/>
    <property type="match status" value="1"/>
</dbReference>
<proteinExistence type="predicted"/>
<feature type="domain" description="ATP-grasp" evidence="11">
    <location>
        <begin position="120"/>
        <end position="317"/>
    </location>
</feature>
<dbReference type="PANTHER" id="PTHR18866">
    <property type="entry name" value="CARBOXYLASE:PYRUVATE/ACETYL-COA/PROPIONYL-COA CARBOXYLASE"/>
    <property type="match status" value="1"/>
</dbReference>
<keyword evidence="8" id="KW-0092">Biotin</keyword>
<dbReference type="InterPro" id="IPR005481">
    <property type="entry name" value="BC-like_N"/>
</dbReference>
<dbReference type="InterPro" id="IPR000089">
    <property type="entry name" value="Biotin_lipoyl"/>
</dbReference>
<dbReference type="FunFam" id="3.30.470.20:FF:000028">
    <property type="entry name" value="Methylcrotonoyl-CoA carboxylase subunit alpha, mitochondrial"/>
    <property type="match status" value="1"/>
</dbReference>
<dbReference type="Pfam" id="PF02785">
    <property type="entry name" value="Biotin_carb_C"/>
    <property type="match status" value="1"/>
</dbReference>
<evidence type="ECO:0000256" key="4">
    <source>
        <dbReference type="ARBA" id="ARBA00022741"/>
    </source>
</evidence>
<dbReference type="Gene3D" id="3.30.700.30">
    <property type="match status" value="1"/>
</dbReference>
<name>A0A963YUR8_9PROT</name>
<dbReference type="InterPro" id="IPR050856">
    <property type="entry name" value="Biotin_carboxylase_complex"/>
</dbReference>
<dbReference type="InterPro" id="IPR011764">
    <property type="entry name" value="Biotin_carboxylation_dom"/>
</dbReference>
<evidence type="ECO:0000313" key="13">
    <source>
        <dbReference type="EMBL" id="MCB8877119.1"/>
    </source>
</evidence>
<accession>A0A963YUR8</accession>
<evidence type="ECO:0000313" key="14">
    <source>
        <dbReference type="Proteomes" id="UP000708298"/>
    </source>
</evidence>
<dbReference type="GO" id="GO:0005524">
    <property type="term" value="F:ATP binding"/>
    <property type="evidence" value="ECO:0007669"/>
    <property type="project" value="UniProtKB-UniRule"/>
</dbReference>
<organism evidence="13 14">
    <name type="scientific">Acidisoma silvae</name>
    <dbReference type="NCBI Taxonomy" id="2802396"/>
    <lineage>
        <taxon>Bacteria</taxon>
        <taxon>Pseudomonadati</taxon>
        <taxon>Pseudomonadota</taxon>
        <taxon>Alphaproteobacteria</taxon>
        <taxon>Acetobacterales</taxon>
        <taxon>Acidocellaceae</taxon>
        <taxon>Acidisoma</taxon>
    </lineage>
</organism>
<evidence type="ECO:0000259" key="12">
    <source>
        <dbReference type="PROSITE" id="PS50979"/>
    </source>
</evidence>
<dbReference type="SUPFAM" id="SSF52440">
    <property type="entry name" value="PreATP-grasp domain"/>
    <property type="match status" value="1"/>
</dbReference>
<evidence type="ECO:0000256" key="9">
    <source>
        <dbReference type="PROSITE-ProRule" id="PRU00409"/>
    </source>
</evidence>
<evidence type="ECO:0000256" key="8">
    <source>
        <dbReference type="ARBA" id="ARBA00023267"/>
    </source>
</evidence>
<dbReference type="PROSITE" id="PS50975">
    <property type="entry name" value="ATP_GRASP"/>
    <property type="match status" value="1"/>
</dbReference>
<dbReference type="SUPFAM" id="SSF51246">
    <property type="entry name" value="Rudiment single hybrid motif"/>
    <property type="match status" value="1"/>
</dbReference>
<reference evidence="13" key="2">
    <citation type="submission" date="2021-01" db="EMBL/GenBank/DDBJ databases">
        <authorList>
            <person name="Mieszkin S."/>
            <person name="Pouder E."/>
            <person name="Alain K."/>
        </authorList>
    </citation>
    <scope>NUCLEOTIDE SEQUENCE</scope>
    <source>
        <strain evidence="13">HW T2.11</strain>
    </source>
</reference>
<dbReference type="PROSITE" id="PS50968">
    <property type="entry name" value="BIOTINYL_LIPOYL"/>
    <property type="match status" value="1"/>
</dbReference>
<dbReference type="FunFam" id="3.30.1490.20:FF:000018">
    <property type="entry name" value="Biotin carboxylase"/>
    <property type="match status" value="1"/>
</dbReference>
<protein>
    <submittedName>
        <fullName evidence="13">Acetyl/propionyl/methylcrotonyl-CoA carboxylase subunit alpha</fullName>
    </submittedName>
</protein>
<evidence type="ECO:0000256" key="6">
    <source>
        <dbReference type="ARBA" id="ARBA00022842"/>
    </source>
</evidence>
<dbReference type="Gene3D" id="2.40.50.100">
    <property type="match status" value="1"/>
</dbReference>
<dbReference type="GO" id="GO:0006629">
    <property type="term" value="P:lipid metabolic process"/>
    <property type="evidence" value="ECO:0007669"/>
    <property type="project" value="UniProtKB-KW"/>
</dbReference>
<keyword evidence="2" id="KW-0436">Ligase</keyword>
<dbReference type="InterPro" id="IPR005482">
    <property type="entry name" value="Biotin_COase_C"/>
</dbReference>
<evidence type="ECO:0000256" key="7">
    <source>
        <dbReference type="ARBA" id="ARBA00023098"/>
    </source>
</evidence>
<dbReference type="PROSITE" id="PS50979">
    <property type="entry name" value="BC"/>
    <property type="match status" value="1"/>
</dbReference>
<dbReference type="Pfam" id="PF18140">
    <property type="entry name" value="PCC_BT"/>
    <property type="match status" value="1"/>
</dbReference>
<comment type="caution">
    <text evidence="13">The sequence shown here is derived from an EMBL/GenBank/DDBJ whole genome shotgun (WGS) entry which is preliminary data.</text>
</comment>
<dbReference type="EMBL" id="JAESVB010000010">
    <property type="protein sequence ID" value="MCB8877119.1"/>
    <property type="molecule type" value="Genomic_DNA"/>
</dbReference>
<keyword evidence="3" id="KW-0479">Metal-binding</keyword>
<dbReference type="InterPro" id="IPR011054">
    <property type="entry name" value="Rudment_hybrid_motif"/>
</dbReference>
<keyword evidence="14" id="KW-1185">Reference proteome</keyword>
<keyword evidence="6" id="KW-0460">Magnesium</keyword>
<dbReference type="Pfam" id="PF00289">
    <property type="entry name" value="Biotin_carb_N"/>
    <property type="match status" value="1"/>
</dbReference>
<feature type="domain" description="Lipoyl-binding" evidence="10">
    <location>
        <begin position="586"/>
        <end position="662"/>
    </location>
</feature>
<evidence type="ECO:0000256" key="1">
    <source>
        <dbReference type="ARBA" id="ARBA00001953"/>
    </source>
</evidence>
<keyword evidence="7" id="KW-0443">Lipid metabolism</keyword>
<dbReference type="GO" id="GO:0046872">
    <property type="term" value="F:metal ion binding"/>
    <property type="evidence" value="ECO:0007669"/>
    <property type="project" value="UniProtKB-KW"/>
</dbReference>
<evidence type="ECO:0000256" key="2">
    <source>
        <dbReference type="ARBA" id="ARBA00022598"/>
    </source>
</evidence>
<evidence type="ECO:0000256" key="3">
    <source>
        <dbReference type="ARBA" id="ARBA00022723"/>
    </source>
</evidence>
<reference evidence="13" key="1">
    <citation type="journal article" date="2021" name="Microorganisms">
        <title>Acidisoma silvae sp. nov. and Acidisomacellulosilytica sp. nov., Two Acidophilic Bacteria Isolated from Decaying Wood, Hydrolyzing Cellulose and Producing Poly-3-hydroxybutyrate.</title>
        <authorList>
            <person name="Mieszkin S."/>
            <person name="Pouder E."/>
            <person name="Uroz S."/>
            <person name="Simon-Colin C."/>
            <person name="Alain K."/>
        </authorList>
    </citation>
    <scope>NUCLEOTIDE SEQUENCE</scope>
    <source>
        <strain evidence="13">HW T2.11</strain>
    </source>
</reference>
<dbReference type="FunFam" id="3.40.50.20:FF:000010">
    <property type="entry name" value="Propionyl-CoA carboxylase subunit alpha"/>
    <property type="match status" value="1"/>
</dbReference>
<dbReference type="Proteomes" id="UP000708298">
    <property type="component" value="Unassembled WGS sequence"/>
</dbReference>
<dbReference type="SMART" id="SM00878">
    <property type="entry name" value="Biotin_carb_C"/>
    <property type="match status" value="1"/>
</dbReference>
<dbReference type="NCBIfam" id="NF006367">
    <property type="entry name" value="PRK08591.1"/>
    <property type="match status" value="1"/>
</dbReference>